<sequence>MWIERTYGERLSSSRRGGTNYGPKLNPKSKNGLVASERLRVINIIATNANHTKDRQPSIIYVVRGHEDRDAFDVITCIHSVPYFALIDIGSTHLYIACNMFDKLGVGVEETTIDVTAISPLGQLIIEMSIGDSRGSVSSGFYGVTIWGLVEHQISLDYASKRVTLKMLKGSKIVMIGEQQNYVSNVIFAMVVEKLVCKGCEAYLAYVMDENVISSILDNIQIVKEFSYVFPEELLRLPLDSEGEFRIELFLGIAPVSIVP</sequence>
<organism evidence="2 3">
    <name type="scientific">Gossypium australe</name>
    <dbReference type="NCBI Taxonomy" id="47621"/>
    <lineage>
        <taxon>Eukaryota</taxon>
        <taxon>Viridiplantae</taxon>
        <taxon>Streptophyta</taxon>
        <taxon>Embryophyta</taxon>
        <taxon>Tracheophyta</taxon>
        <taxon>Spermatophyta</taxon>
        <taxon>Magnoliopsida</taxon>
        <taxon>eudicotyledons</taxon>
        <taxon>Gunneridae</taxon>
        <taxon>Pentapetalae</taxon>
        <taxon>rosids</taxon>
        <taxon>malvids</taxon>
        <taxon>Malvales</taxon>
        <taxon>Malvaceae</taxon>
        <taxon>Malvoideae</taxon>
        <taxon>Gossypium</taxon>
    </lineage>
</organism>
<reference evidence="3" key="1">
    <citation type="journal article" date="2019" name="Plant Biotechnol. J.">
        <title>Genome sequencing of the Australian wild diploid species Gossypium australe highlights disease resistance and delayed gland morphogenesis.</title>
        <authorList>
            <person name="Cai Y."/>
            <person name="Cai X."/>
            <person name="Wang Q."/>
            <person name="Wang P."/>
            <person name="Zhang Y."/>
            <person name="Cai C."/>
            <person name="Xu Y."/>
            <person name="Wang K."/>
            <person name="Zhou Z."/>
            <person name="Wang C."/>
            <person name="Geng S."/>
            <person name="Li B."/>
            <person name="Dong Q."/>
            <person name="Hou Y."/>
            <person name="Wang H."/>
            <person name="Ai P."/>
            <person name="Liu Z."/>
            <person name="Yi F."/>
            <person name="Sun M."/>
            <person name="An G."/>
            <person name="Cheng J."/>
            <person name="Zhang Y."/>
            <person name="Shi Q."/>
            <person name="Xie Y."/>
            <person name="Shi X."/>
            <person name="Chang Y."/>
            <person name="Huang F."/>
            <person name="Chen Y."/>
            <person name="Hong S."/>
            <person name="Mi L."/>
            <person name="Sun Q."/>
            <person name="Zhang L."/>
            <person name="Zhou B."/>
            <person name="Peng R."/>
            <person name="Zhang X."/>
            <person name="Liu F."/>
        </authorList>
    </citation>
    <scope>NUCLEOTIDE SEQUENCE [LARGE SCALE GENOMIC DNA]</scope>
    <source>
        <strain evidence="3">cv. PA1801</strain>
    </source>
</reference>
<comment type="caution">
    <text evidence="2">The sequence shown here is derived from an EMBL/GenBank/DDBJ whole genome shotgun (WGS) entry which is preliminary data.</text>
</comment>
<evidence type="ECO:0000313" key="3">
    <source>
        <dbReference type="Proteomes" id="UP000325315"/>
    </source>
</evidence>
<evidence type="ECO:0000313" key="2">
    <source>
        <dbReference type="EMBL" id="KAA3474305.1"/>
    </source>
</evidence>
<proteinExistence type="predicted"/>
<feature type="region of interest" description="Disordered" evidence="1">
    <location>
        <begin position="1"/>
        <end position="27"/>
    </location>
</feature>
<dbReference type="EMBL" id="SMMG02000005">
    <property type="protein sequence ID" value="KAA3474305.1"/>
    <property type="molecule type" value="Genomic_DNA"/>
</dbReference>
<dbReference type="OrthoDB" id="437338at2759"/>
<evidence type="ECO:0000256" key="1">
    <source>
        <dbReference type="SAM" id="MobiDB-lite"/>
    </source>
</evidence>
<dbReference type="AlphaFoldDB" id="A0A5B6VZF3"/>
<gene>
    <name evidence="2" type="ORF">EPI10_024605</name>
</gene>
<name>A0A5B6VZF3_9ROSI</name>
<accession>A0A5B6VZF3</accession>
<keyword evidence="3" id="KW-1185">Reference proteome</keyword>
<protein>
    <submittedName>
        <fullName evidence="2">Polyprotein</fullName>
    </submittedName>
</protein>
<dbReference type="Proteomes" id="UP000325315">
    <property type="component" value="Unassembled WGS sequence"/>
</dbReference>